<dbReference type="AlphaFoldDB" id="A0A816UHE6"/>
<sequence>MTSICNGSISSIIIFGYYKFYTTLRSQYLPIVLSSLNGSEGMYSVVKQSMERLALVTMVSDAIPSLEL</sequence>
<dbReference type="Proteomes" id="UP001295469">
    <property type="component" value="Chromosome C08"/>
</dbReference>
<protein>
    <submittedName>
        <fullName evidence="1">(rape) hypothetical protein</fullName>
    </submittedName>
</protein>
<gene>
    <name evidence="1" type="ORF">DARMORV10_C08P23750.1</name>
</gene>
<evidence type="ECO:0000313" key="1">
    <source>
        <dbReference type="EMBL" id="CAF2110427.1"/>
    </source>
</evidence>
<organism evidence="1">
    <name type="scientific">Brassica napus</name>
    <name type="common">Rape</name>
    <dbReference type="NCBI Taxonomy" id="3708"/>
    <lineage>
        <taxon>Eukaryota</taxon>
        <taxon>Viridiplantae</taxon>
        <taxon>Streptophyta</taxon>
        <taxon>Embryophyta</taxon>
        <taxon>Tracheophyta</taxon>
        <taxon>Spermatophyta</taxon>
        <taxon>Magnoliopsida</taxon>
        <taxon>eudicotyledons</taxon>
        <taxon>Gunneridae</taxon>
        <taxon>Pentapetalae</taxon>
        <taxon>rosids</taxon>
        <taxon>malvids</taxon>
        <taxon>Brassicales</taxon>
        <taxon>Brassicaceae</taxon>
        <taxon>Brassiceae</taxon>
        <taxon>Brassica</taxon>
    </lineage>
</organism>
<name>A0A816UHE6_BRANA</name>
<reference evidence="1" key="1">
    <citation type="submission" date="2021-01" db="EMBL/GenBank/DDBJ databases">
        <authorList>
            <consortium name="Genoscope - CEA"/>
            <person name="William W."/>
        </authorList>
    </citation>
    <scope>NUCLEOTIDE SEQUENCE</scope>
</reference>
<dbReference type="EMBL" id="HG994372">
    <property type="protein sequence ID" value="CAF2110427.1"/>
    <property type="molecule type" value="Genomic_DNA"/>
</dbReference>
<proteinExistence type="predicted"/>
<accession>A0A816UHE6</accession>